<feature type="region of interest" description="Disordered" evidence="1">
    <location>
        <begin position="336"/>
        <end position="355"/>
    </location>
</feature>
<keyword evidence="3" id="KW-1185">Reference proteome</keyword>
<reference evidence="2" key="1">
    <citation type="journal article" date="2021" name="Nat. Commun.">
        <title>Genetic determinants of endophytism in the Arabidopsis root mycobiome.</title>
        <authorList>
            <person name="Mesny F."/>
            <person name="Miyauchi S."/>
            <person name="Thiergart T."/>
            <person name="Pickel B."/>
            <person name="Atanasova L."/>
            <person name="Karlsson M."/>
            <person name="Huettel B."/>
            <person name="Barry K.W."/>
            <person name="Haridas S."/>
            <person name="Chen C."/>
            <person name="Bauer D."/>
            <person name="Andreopoulos W."/>
            <person name="Pangilinan J."/>
            <person name="LaButti K."/>
            <person name="Riley R."/>
            <person name="Lipzen A."/>
            <person name="Clum A."/>
            <person name="Drula E."/>
            <person name="Henrissat B."/>
            <person name="Kohler A."/>
            <person name="Grigoriev I.V."/>
            <person name="Martin F.M."/>
            <person name="Hacquard S."/>
        </authorList>
    </citation>
    <scope>NUCLEOTIDE SEQUENCE</scope>
    <source>
        <strain evidence="2">MPI-CAGE-CH-0243</strain>
    </source>
</reference>
<comment type="caution">
    <text evidence="2">The sequence shown here is derived from an EMBL/GenBank/DDBJ whole genome shotgun (WGS) entry which is preliminary data.</text>
</comment>
<dbReference type="Proteomes" id="UP000700596">
    <property type="component" value="Unassembled WGS sequence"/>
</dbReference>
<gene>
    <name evidence="2" type="ORF">B0J11DRAFT_208698</name>
</gene>
<evidence type="ECO:0000313" key="2">
    <source>
        <dbReference type="EMBL" id="KAH7131790.1"/>
    </source>
</evidence>
<dbReference type="AlphaFoldDB" id="A0A9P9E4I8"/>
<protein>
    <submittedName>
        <fullName evidence="2">Uncharacterized protein</fullName>
    </submittedName>
</protein>
<sequence>MEDFVDCSWSNDPNPVTIDPELLATASHGIGHDHNGAENDESNDVEGQLLPSWYTGNALAALSNMNALFGNNLTGNLSSSTQPLLGFDNGFDLIQPYPTTGSNDFLPVSSALSISSAAGLLIETFDFSTLQTESTFPSLESVQFELMNPTSTSGIDQISPGTLNPMAFPQWTSSASFSNLGTASWPCDVHHIPALGFCRSDASQLKNIITPPFHDPCPTFLPDVSRTITLPHRCPQPSTNIMAQRNLGMAQDSIPITGFNPACNDSAIVQPSSVCQSQQVVLSPHQIPHSTLHRHHNTTQPTQTTQNPTSTVHADEFAMDNLEELKIIKASGPASRGYNLLPSKRGGKIRKSHSTITTKKPRTIAEKKDVCIRCKWSKLAV</sequence>
<evidence type="ECO:0000256" key="1">
    <source>
        <dbReference type="SAM" id="MobiDB-lite"/>
    </source>
</evidence>
<evidence type="ECO:0000313" key="3">
    <source>
        <dbReference type="Proteomes" id="UP000700596"/>
    </source>
</evidence>
<accession>A0A9P9E4I8</accession>
<organism evidence="2 3">
    <name type="scientific">Dendryphion nanum</name>
    <dbReference type="NCBI Taxonomy" id="256645"/>
    <lineage>
        <taxon>Eukaryota</taxon>
        <taxon>Fungi</taxon>
        <taxon>Dikarya</taxon>
        <taxon>Ascomycota</taxon>
        <taxon>Pezizomycotina</taxon>
        <taxon>Dothideomycetes</taxon>
        <taxon>Pleosporomycetidae</taxon>
        <taxon>Pleosporales</taxon>
        <taxon>Torulaceae</taxon>
        <taxon>Dendryphion</taxon>
    </lineage>
</organism>
<dbReference type="EMBL" id="JAGMWT010000003">
    <property type="protein sequence ID" value="KAH7131790.1"/>
    <property type="molecule type" value="Genomic_DNA"/>
</dbReference>
<proteinExistence type="predicted"/>
<name>A0A9P9E4I8_9PLEO</name>